<keyword evidence="2" id="KW-0547">Nucleotide-binding</keyword>
<keyword evidence="6" id="KW-0234">DNA repair</keyword>
<dbReference type="GO" id="GO:0005524">
    <property type="term" value="F:ATP binding"/>
    <property type="evidence" value="ECO:0007669"/>
    <property type="project" value="UniProtKB-KW"/>
</dbReference>
<dbReference type="SUPFAM" id="SSF52540">
    <property type="entry name" value="P-loop containing nucleoside triphosphate hydrolases"/>
    <property type="match status" value="1"/>
</dbReference>
<dbReference type="InterPro" id="IPR045076">
    <property type="entry name" value="MutS"/>
</dbReference>
<dbReference type="GO" id="GO:0043504">
    <property type="term" value="P:mitochondrial DNA repair"/>
    <property type="evidence" value="ECO:0007669"/>
    <property type="project" value="TreeGrafter"/>
</dbReference>
<evidence type="ECO:0000256" key="2">
    <source>
        <dbReference type="ARBA" id="ARBA00022741"/>
    </source>
</evidence>
<dbReference type="InterPro" id="IPR016151">
    <property type="entry name" value="DNA_mismatch_repair_MutS_N"/>
</dbReference>
<organism evidence="10 11">
    <name type="scientific">Candida viswanathii</name>
    <dbReference type="NCBI Taxonomy" id="5486"/>
    <lineage>
        <taxon>Eukaryota</taxon>
        <taxon>Fungi</taxon>
        <taxon>Dikarya</taxon>
        <taxon>Ascomycota</taxon>
        <taxon>Saccharomycotina</taxon>
        <taxon>Pichiomycetes</taxon>
        <taxon>Debaryomycetaceae</taxon>
        <taxon>Candida/Lodderomyces clade</taxon>
        <taxon>Candida</taxon>
    </lineage>
</organism>
<keyword evidence="3" id="KW-0227">DNA damage</keyword>
<dbReference type="Gene3D" id="3.30.420.110">
    <property type="entry name" value="MutS, connector domain"/>
    <property type="match status" value="1"/>
</dbReference>
<feature type="domain" description="DNA mismatch repair proteins mutS family" evidence="9">
    <location>
        <begin position="821"/>
        <end position="837"/>
    </location>
</feature>
<evidence type="ECO:0000256" key="8">
    <source>
        <dbReference type="ARBA" id="ARBA00025902"/>
    </source>
</evidence>
<dbReference type="EMBL" id="QLNQ01000025">
    <property type="protein sequence ID" value="RCK62296.1"/>
    <property type="molecule type" value="Genomic_DNA"/>
</dbReference>
<dbReference type="PIRSF" id="PIRSF037677">
    <property type="entry name" value="DNA_mis_repair_Msh6"/>
    <property type="match status" value="1"/>
</dbReference>
<sequence length="934" mass="105769">MLTAVLRRQQCYVLRVATYNYRYLATASPVSRPTSARAGKTVAPLENWDRGARTQKTSLTPMYNSVKKLIDSNPSCVSLIQVGSFYELYFEQAEEYAPKLGLKLAKKKTSNHVIPFAGFPLSQLKRFTEMLIQEQKVNVAIVDQCSRGSKTDLQLVHRKISRIITPGTLIDESFLNFSENNYLLAIYFPPNAVKLPPDPDMTVGLSWIDISVGESFVQQTTLGQLGSDLSRINPSEILIPKDLQNKDLHLGKWYAPLQELKRYLLRFHTVGSYGDLKQRFESHIQKTRKHFEDLSPKEQTALNMVLSYISINLPDANVTLELPTRYFNEDCLQMDSRTREALELTERAIVGRTSAVGSLVSTIKKTCTPSGTRMLNDWIKSPLLDIEQIKYRQKYVDLFLKNEYLKIITRQQLLQLGDFIRNLQRLVVGNGDVATHLIYTATSLQKLQALRDFLSEEHQKNPQKTAMLEDFVDKFKVPNELAEEIFNIIHTEKEQESASNETEEIHEDDQEMVETKTKLSSYGNDFSEKYRLLNMETAAQEVFYSVRKDHNEALRSLHDELSSLRDKEAQFMDSLRGTLNQVDAKLTLSKKEVLGRYVNAILISGKSSAIENLSHKLNDDIIYTKKTSLLYRTKEWNDLQHAIAETRSSILAIEEQIMQELKDKVILRFPEFRELSRLVNFLDVTASFAILAEENNWTCPKLIRTPRLSIEGGRHVVVESSLKASGTMFIANDSNMGQEGNLWVILGPNMGGKSTFLRQNALIVILAQMGSYVPADRASIGVVDRIFTRIGASDDLYNDMSTFMVEMVETSNILNHATPRSLAIVDEIGRGTSGKEGIAIAYATLLGLLNVNKCRTLFATHFGKELEALLTANGVDQSNVRYFRTRVVSNNDQYFIDHSLEPGISERSHALEVARMAGFPEKSLHVAEQVLSSL</sequence>
<dbReference type="SMART" id="SM00534">
    <property type="entry name" value="MUTSac"/>
    <property type="match status" value="1"/>
</dbReference>
<dbReference type="InterPro" id="IPR007696">
    <property type="entry name" value="DNA_mismatch_repair_MutS_core"/>
</dbReference>
<evidence type="ECO:0000256" key="6">
    <source>
        <dbReference type="ARBA" id="ARBA00023204"/>
    </source>
</evidence>
<dbReference type="InterPro" id="IPR017261">
    <property type="entry name" value="DNA_mismatch_repair_MutS/MSH"/>
</dbReference>
<evidence type="ECO:0000256" key="7">
    <source>
        <dbReference type="ARBA" id="ARBA00025373"/>
    </source>
</evidence>
<dbReference type="SMART" id="SM00533">
    <property type="entry name" value="MUTSd"/>
    <property type="match status" value="1"/>
</dbReference>
<evidence type="ECO:0000256" key="4">
    <source>
        <dbReference type="ARBA" id="ARBA00022840"/>
    </source>
</evidence>
<dbReference type="InterPro" id="IPR000432">
    <property type="entry name" value="DNA_mismatch_repair_MutS_C"/>
</dbReference>
<dbReference type="Pfam" id="PF05188">
    <property type="entry name" value="MutS_II"/>
    <property type="match status" value="1"/>
</dbReference>
<comment type="caution">
    <text evidence="10">The sequence shown here is derived from an EMBL/GenBank/DDBJ whole genome shotgun (WGS) entry which is preliminary data.</text>
</comment>
<dbReference type="AlphaFoldDB" id="A0A367Y8T6"/>
<evidence type="ECO:0000313" key="11">
    <source>
        <dbReference type="Proteomes" id="UP000253472"/>
    </source>
</evidence>
<dbReference type="SUPFAM" id="SSF53150">
    <property type="entry name" value="DNA repair protein MutS, domain II"/>
    <property type="match status" value="1"/>
</dbReference>
<reference evidence="10 11" key="1">
    <citation type="submission" date="2018-06" db="EMBL/GenBank/DDBJ databases">
        <title>Whole genome sequencing of Candida tropicalis (genome annotated by CSBL at Korea University).</title>
        <authorList>
            <person name="Ahn J."/>
        </authorList>
    </citation>
    <scope>NUCLEOTIDE SEQUENCE [LARGE SCALE GENOMIC DNA]</scope>
    <source>
        <strain evidence="10 11">ATCC 20962</strain>
    </source>
</reference>
<dbReference type="Pfam" id="PF00488">
    <property type="entry name" value="MutS_V"/>
    <property type="match status" value="1"/>
</dbReference>
<dbReference type="Gene3D" id="1.10.1420.10">
    <property type="match status" value="3"/>
</dbReference>
<keyword evidence="5" id="KW-0238">DNA-binding</keyword>
<dbReference type="FunFam" id="3.40.50.300:FF:001238">
    <property type="entry name" value="DNA mismatch repair protein"/>
    <property type="match status" value="1"/>
</dbReference>
<evidence type="ECO:0000256" key="5">
    <source>
        <dbReference type="ARBA" id="ARBA00023125"/>
    </source>
</evidence>
<evidence type="ECO:0000259" key="9">
    <source>
        <dbReference type="PROSITE" id="PS00486"/>
    </source>
</evidence>
<dbReference type="InterPro" id="IPR036678">
    <property type="entry name" value="MutS_con_dom_sf"/>
</dbReference>
<dbReference type="SUPFAM" id="SSF48334">
    <property type="entry name" value="DNA repair protein MutS, domain III"/>
    <property type="match status" value="1"/>
</dbReference>
<gene>
    <name evidence="10" type="primary">MSH1_1</name>
    <name evidence="10" type="ORF">Cantr_09490</name>
</gene>
<evidence type="ECO:0000313" key="10">
    <source>
        <dbReference type="EMBL" id="RCK62296.1"/>
    </source>
</evidence>
<dbReference type="PANTHER" id="PTHR11361:SF34">
    <property type="entry name" value="DNA MISMATCH REPAIR PROTEIN MSH1, MITOCHONDRIAL"/>
    <property type="match status" value="1"/>
</dbReference>
<comment type="similarity">
    <text evidence="1">Belongs to the DNA mismatch repair MutS family.</text>
</comment>
<dbReference type="OrthoDB" id="2534523at2759"/>
<comment type="subunit">
    <text evidence="8">Heterodimer consisting of MSH2-MSH3 (MutS beta). Forms a ternary complex with MutL alpha (MLH1-PMS1).</text>
</comment>
<dbReference type="PANTHER" id="PTHR11361">
    <property type="entry name" value="DNA MISMATCH REPAIR PROTEIN MUTS FAMILY MEMBER"/>
    <property type="match status" value="1"/>
</dbReference>
<dbReference type="InterPro" id="IPR027417">
    <property type="entry name" value="P-loop_NTPase"/>
</dbReference>
<dbReference type="STRING" id="5486.A0A367Y8T6"/>
<dbReference type="GO" id="GO:0006298">
    <property type="term" value="P:mismatch repair"/>
    <property type="evidence" value="ECO:0007669"/>
    <property type="project" value="InterPro"/>
</dbReference>
<dbReference type="SUPFAM" id="SSF55271">
    <property type="entry name" value="DNA repair protein MutS, domain I"/>
    <property type="match status" value="1"/>
</dbReference>
<dbReference type="Proteomes" id="UP000253472">
    <property type="component" value="Unassembled WGS sequence"/>
</dbReference>
<keyword evidence="4" id="KW-0067">ATP-binding</keyword>
<dbReference type="PROSITE" id="PS00486">
    <property type="entry name" value="DNA_MISMATCH_REPAIR_2"/>
    <property type="match status" value="1"/>
</dbReference>
<dbReference type="Gene3D" id="3.40.50.300">
    <property type="entry name" value="P-loop containing nucleotide triphosphate hydrolases"/>
    <property type="match status" value="1"/>
</dbReference>
<protein>
    <submittedName>
        <fullName evidence="10">DNA mismatch repair protein MSH1, mitochondrial</fullName>
    </submittedName>
</protein>
<dbReference type="InterPro" id="IPR036187">
    <property type="entry name" value="DNA_mismatch_repair_MutS_sf"/>
</dbReference>
<comment type="function">
    <text evidence="7">Component of the post-replicative DNA mismatch repair system (MMR). Heterodimerizes with MSH2 to form MutS beta, which binds to DNA mismatches thereby initiating DNA repair. MSH3 provides substrate-binding and substrate specificity to the complex. When bound, the MutS beta heterodimer bends the DNA helix and shields approximately 20 base pairs. Acts mainly to repair insertion-deletion loops (IDLs) from 2 to 13 nucleotides in size, but can also repair base-base and single insertion-deletion mismatches that occur during replication. After mismatch binding, forms a ternary complex with the MutL alpha heterodimer, which is thought to be responsible for directing the downstream MMR events, including strand discrimination, excision, and resynthesis. ATP binding and hydrolysis play a pivotal role in mismatch repair functions.</text>
</comment>
<evidence type="ECO:0000256" key="1">
    <source>
        <dbReference type="ARBA" id="ARBA00006271"/>
    </source>
</evidence>
<accession>A0A367Y8T6</accession>
<keyword evidence="11" id="KW-1185">Reference proteome</keyword>
<dbReference type="Pfam" id="PF05192">
    <property type="entry name" value="MutS_III"/>
    <property type="match status" value="1"/>
</dbReference>
<dbReference type="InterPro" id="IPR007860">
    <property type="entry name" value="DNA_mmatch_repair_MutS_con_dom"/>
</dbReference>
<dbReference type="Pfam" id="PF01624">
    <property type="entry name" value="MutS_I"/>
    <property type="match status" value="1"/>
</dbReference>
<dbReference type="InterPro" id="IPR007695">
    <property type="entry name" value="DNA_mismatch_repair_MutS-lik_N"/>
</dbReference>
<dbReference type="GO" id="GO:0005634">
    <property type="term" value="C:nucleus"/>
    <property type="evidence" value="ECO:0007669"/>
    <property type="project" value="TreeGrafter"/>
</dbReference>
<evidence type="ECO:0000256" key="3">
    <source>
        <dbReference type="ARBA" id="ARBA00022763"/>
    </source>
</evidence>
<dbReference type="GO" id="GO:0005739">
    <property type="term" value="C:mitochondrion"/>
    <property type="evidence" value="ECO:0007669"/>
    <property type="project" value="TreeGrafter"/>
</dbReference>
<proteinExistence type="inferred from homology"/>
<dbReference type="GO" id="GO:0140664">
    <property type="term" value="F:ATP-dependent DNA damage sensor activity"/>
    <property type="evidence" value="ECO:0007669"/>
    <property type="project" value="InterPro"/>
</dbReference>
<name>A0A367Y8T6_9ASCO</name>
<dbReference type="Gene3D" id="3.40.1170.10">
    <property type="entry name" value="DNA repair protein MutS, domain I"/>
    <property type="match status" value="1"/>
</dbReference>
<dbReference type="GO" id="GO:0030983">
    <property type="term" value="F:mismatched DNA binding"/>
    <property type="evidence" value="ECO:0007669"/>
    <property type="project" value="InterPro"/>
</dbReference>